<feature type="transmembrane region" description="Helical" evidence="1">
    <location>
        <begin position="623"/>
        <end position="644"/>
    </location>
</feature>
<evidence type="ECO:0000313" key="2">
    <source>
        <dbReference type="EMBL" id="OQR89855.1"/>
    </source>
</evidence>
<feature type="transmembrane region" description="Helical" evidence="1">
    <location>
        <begin position="704"/>
        <end position="721"/>
    </location>
</feature>
<proteinExistence type="predicted"/>
<reference evidence="2 3" key="1">
    <citation type="journal article" date="2014" name="Genome Biol. Evol.">
        <title>The secreted proteins of Achlya hypogyna and Thraustotheca clavata identify the ancestral oomycete secretome and reveal gene acquisitions by horizontal gene transfer.</title>
        <authorList>
            <person name="Misner I."/>
            <person name="Blouin N."/>
            <person name="Leonard G."/>
            <person name="Richards T.A."/>
            <person name="Lane C.E."/>
        </authorList>
    </citation>
    <scope>NUCLEOTIDE SEQUENCE [LARGE SCALE GENOMIC DNA]</scope>
    <source>
        <strain evidence="2 3">ATCC 34112</strain>
    </source>
</reference>
<keyword evidence="1" id="KW-0812">Transmembrane</keyword>
<dbReference type="AlphaFoldDB" id="A0A1V9YVV3"/>
<dbReference type="Proteomes" id="UP000243217">
    <property type="component" value="Unassembled WGS sequence"/>
</dbReference>
<dbReference type="OrthoDB" id="75886at2759"/>
<gene>
    <name evidence="2" type="ORF">THRCLA_09541</name>
</gene>
<keyword evidence="1" id="KW-0472">Membrane</keyword>
<name>A0A1V9YVV3_9STRA</name>
<organism evidence="2 3">
    <name type="scientific">Thraustotheca clavata</name>
    <dbReference type="NCBI Taxonomy" id="74557"/>
    <lineage>
        <taxon>Eukaryota</taxon>
        <taxon>Sar</taxon>
        <taxon>Stramenopiles</taxon>
        <taxon>Oomycota</taxon>
        <taxon>Saprolegniomycetes</taxon>
        <taxon>Saprolegniales</taxon>
        <taxon>Achlyaceae</taxon>
        <taxon>Thraustotheca</taxon>
    </lineage>
</organism>
<evidence type="ECO:0000256" key="1">
    <source>
        <dbReference type="SAM" id="Phobius"/>
    </source>
</evidence>
<feature type="transmembrane region" description="Helical" evidence="1">
    <location>
        <begin position="664"/>
        <end position="683"/>
    </location>
</feature>
<protein>
    <submittedName>
        <fullName evidence="2">Uncharacterized protein</fullName>
    </submittedName>
</protein>
<accession>A0A1V9YVV3</accession>
<dbReference type="EMBL" id="JNBS01002642">
    <property type="protein sequence ID" value="OQR89855.1"/>
    <property type="molecule type" value="Genomic_DNA"/>
</dbReference>
<sequence length="872" mass="97564">MVYVTAIGLVYLGCTFASNLAYLNVLSASLANDFGWAGFNTSGMHVFLANTINRQLVISTRQNLVLDSPSLSDTSQLYNGSATTIAWFPSNANRELFSTHNTLQDIILGLREMDPCALPWMFTQYCWLDLDWKWEMASSNKRQQRCLSEVKNGAKKLFTQFKQLENADVMLGTSFQIGFGHYLNTFQYGQTWMHSIQFNTNSVDEEAHYWMRHGITSFKLQWQNYKTLGLVDSMTISTALGMSYQLPLSLSQGMMHFHQQTTSIRMYWAFAGDLWAITSNTTSVKGMGLLRESPNFAFYNTTSTSLLVENTTLIAPLSQGLVQTASTLGPFGNIDMEYILCPSNLVEMYDAVRSAISNLTLLSLSAQSNFINLPLKAQIGPAPTDLLARSDLIAGGNIFCGDDAPAQPTSYGLDISFGKGKLCHWLIFESITPSTIELLFTFLALGRVNSSELIDICNLDALQEPNCVAIYNSSLTYLQTYSSSFTHLTALIPSIEVTVYSINVTLVQFLQGNGTTLYTLKIMDKNDPPWTFYGWCFLFEWASGQREVFQGDISNLTLLSARSDPLSMALSPNNIPVQIAYIFQRCAQYVTLVLIGVAFLLAFYGLLCRGHIEGLNLFEMNRIVGYVCVGRSLLIIITAVRLLNTSPQELVQIQAATQITSPRLSWYKTFLAASELTWFVYMLNDVLSFLTKSYTTYYAMKSSILTWSIAIIYTIISPQVYEAKLDRSCIFIDMDMQLVCNSAFISIGSFSRTASDIGIAVGSVLIAASVEALRRSKPKALDVPVGFLSSTSFYLFDFTDWIDQDECYLDQASAAMAGLLTLRYRSQLYIFDIKTWRCYACTTDRCMSRRWGDEQFSAVIPLNYVASSLEKS</sequence>
<evidence type="ECO:0000313" key="3">
    <source>
        <dbReference type="Proteomes" id="UP000243217"/>
    </source>
</evidence>
<keyword evidence="3" id="KW-1185">Reference proteome</keyword>
<comment type="caution">
    <text evidence="2">The sequence shown here is derived from an EMBL/GenBank/DDBJ whole genome shotgun (WGS) entry which is preliminary data.</text>
</comment>
<keyword evidence="1" id="KW-1133">Transmembrane helix</keyword>
<feature type="transmembrane region" description="Helical" evidence="1">
    <location>
        <begin position="589"/>
        <end position="607"/>
    </location>
</feature>